<organism evidence="2">
    <name type="scientific">Lepidopteran orthomyxo-related virus OKIAV1731</name>
    <dbReference type="NCBI Taxonomy" id="2746277"/>
    <lineage>
        <taxon>Viruses</taxon>
        <taxon>Riboviria</taxon>
        <taxon>Orthornavirae</taxon>
        <taxon>Negarnaviricota</taxon>
        <taxon>Polyploviricotina</taxon>
        <taxon>Insthoviricetes</taxon>
        <taxon>Articulavirales</taxon>
        <taxon>Orthomyxoviridae</taxon>
    </lineage>
</organism>
<dbReference type="GO" id="GO:0019013">
    <property type="term" value="C:viral nucleocapsid"/>
    <property type="evidence" value="ECO:0007669"/>
    <property type="project" value="UniProtKB-KW"/>
</dbReference>
<feature type="region of interest" description="Disordered" evidence="1">
    <location>
        <begin position="1"/>
        <end position="31"/>
    </location>
</feature>
<protein>
    <submittedName>
        <fullName evidence="2">Nucleocapsid protein</fullName>
    </submittedName>
</protein>
<name>A0A7D7JJ06_9ORTO</name>
<keyword evidence="2" id="KW-0543">Viral nucleoprotein</keyword>
<evidence type="ECO:0000313" key="2">
    <source>
        <dbReference type="EMBL" id="QMP82373.1"/>
    </source>
</evidence>
<keyword evidence="2" id="KW-0946">Virion</keyword>
<reference evidence="2" key="2">
    <citation type="submission" date="2020-03" db="EMBL/GenBank/DDBJ databases">
        <authorList>
            <person name="Kafer S."/>
            <person name="Paraskevopoulou S."/>
            <person name="Zirkel F."/>
            <person name="Wieseke N."/>
            <person name="Donath A."/>
            <person name="Petersen M."/>
            <person name="Jones T.C."/>
            <person name="Liu S."/>
            <person name="Zhou X."/>
            <person name="Middendorf M."/>
            <person name="Junglen S."/>
            <person name="Misof B."/>
            <person name="Drosten C."/>
        </authorList>
    </citation>
    <scope>NUCLEOTIDE SEQUENCE</scope>
    <source>
        <strain evidence="2">OKIAV1731</strain>
    </source>
</reference>
<proteinExistence type="predicted"/>
<accession>A0A7D7JJ06</accession>
<dbReference type="SUPFAM" id="SSF161003">
    <property type="entry name" value="flu NP-like"/>
    <property type="match status" value="1"/>
</dbReference>
<dbReference type="EMBL" id="MT153356">
    <property type="protein sequence ID" value="QMP82373.1"/>
    <property type="molecule type" value="Viral_cRNA"/>
</dbReference>
<feature type="compositionally biased region" description="Basic and acidic residues" evidence="1">
    <location>
        <begin position="13"/>
        <end position="31"/>
    </location>
</feature>
<sequence>MSTGGPSKQRKRKIEDDIVDPDTKKPIEDAKRPKIELDHDKKYRCIKSIVEAYGALINTILSTRSETEEDAAMRTPEDIAKERAQQAELKRNFLRNLNVSNHVTSIIFTLHNICRQEQKGSDTNMIRKARSTSFKVVYRGGEYLIPNESAKKVWLNVTKNNALIYKNFDAEDKENWYGTMGPYLDMFSAYSLRANELRLGHNNMPITKSEGKHTSFPVSKYGLSGAHHILLEGTSFPPERRSSIVQSLGPMTAWLGMIRSEGIYRRKYAAAVKRSMSHVPCIDEMIEITKTTKQASEISTLTTLVAEILLVTTARQATRMFFPLAIFAAIWKTEPDANKFCNFFSTTGAGGWYLYKKAMEGNIKFTMCSEMDKDKAAQIVFHSIFGTYKEDLSILSQITNIKTWFTREQLGDCFRCQGTSSTVVNIDLPKVIYYAKMSCANQTGLLSGVYNQVAISPCFSGARITTFDESFFEHIEKRRVVSSTGKTISQIINVLTSTLEELHTLARSDSKSIKMGTTTWKDMGTLDLERPGDDVVIVLRGTSKMFLGRNK</sequence>
<evidence type="ECO:0000256" key="1">
    <source>
        <dbReference type="SAM" id="MobiDB-lite"/>
    </source>
</evidence>
<reference evidence="2" key="1">
    <citation type="journal article" date="2019" name="PLoS Pathog.">
        <title>Re-assessing the diversity of negative strand RNA viruses in insects.</title>
        <authorList>
            <person name="Kafer S."/>
            <person name="Paraskevopoulou S."/>
            <person name="Zirkel F."/>
            <person name="Wieseke N."/>
            <person name="Donath A."/>
            <person name="Petersen M."/>
            <person name="Jones T.C."/>
            <person name="Liu S."/>
            <person name="Zhou X."/>
            <person name="Middendorf M."/>
            <person name="Junglen S."/>
            <person name="Misof B."/>
            <person name="Drosten C."/>
        </authorList>
    </citation>
    <scope>NUCLEOTIDE SEQUENCE</scope>
    <source>
        <strain evidence="2">OKIAV1731</strain>
    </source>
</reference>